<name>A0ABU8ZTZ4_9MOLU</name>
<protein>
    <recommendedName>
        <fullName evidence="3">Integrase</fullName>
    </recommendedName>
</protein>
<comment type="caution">
    <text evidence="1">The sequence shown here is derived from an EMBL/GenBank/DDBJ whole genome shotgun (WGS) entry which is preliminary data.</text>
</comment>
<dbReference type="EMBL" id="JAOSIK010000054">
    <property type="protein sequence ID" value="MEK0312177.1"/>
    <property type="molecule type" value="Genomic_DNA"/>
</dbReference>
<gene>
    <name evidence="1" type="ORF">OC725_02800</name>
</gene>
<dbReference type="Proteomes" id="UP001382955">
    <property type="component" value="Unassembled WGS sequence"/>
</dbReference>
<accession>A0ABU8ZTZ4</accession>
<organism evidence="1 2">
    <name type="scientific">Candidatus Phytoplasma fabacearum</name>
    <dbReference type="NCBI Taxonomy" id="2982628"/>
    <lineage>
        <taxon>Bacteria</taxon>
        <taxon>Bacillati</taxon>
        <taxon>Mycoplasmatota</taxon>
        <taxon>Mollicutes</taxon>
        <taxon>Acholeplasmatales</taxon>
        <taxon>Acholeplasmataceae</taxon>
        <taxon>Candidatus Phytoplasma</taxon>
        <taxon>16SrII (Peanut WB group)</taxon>
    </lineage>
</organism>
<proteinExistence type="predicted"/>
<evidence type="ECO:0000313" key="2">
    <source>
        <dbReference type="Proteomes" id="UP001382955"/>
    </source>
</evidence>
<evidence type="ECO:0000313" key="1">
    <source>
        <dbReference type="EMBL" id="MEK0312177.1"/>
    </source>
</evidence>
<sequence>MAIIIKKTCQNGNQYFYYSNGKIKTITKDGQIKWKTKYVFRRKKKKTNLSP</sequence>
<reference evidence="1 2" key="1">
    <citation type="journal article" date="2023" name="Int. J. Syst. Evol. Microbiol.">
        <title>The observation of taxonomic boundaries for the 16SrII and 16SrXXV phytoplasmas using genome-based delimitation.</title>
        <authorList>
            <person name="Rodrigues Jardim B."/>
            <person name="Tran-Nguyen L.T.T."/>
            <person name="Gambley C."/>
            <person name="Al-Sadi A.M."/>
            <person name="Al-Subhi A.M."/>
            <person name="Foissac X."/>
            <person name="Salar P."/>
            <person name="Cai H."/>
            <person name="Yang J.Y."/>
            <person name="Davis R."/>
            <person name="Jones L."/>
            <person name="Rodoni B."/>
            <person name="Constable F.E."/>
        </authorList>
    </citation>
    <scope>NUCLEOTIDE SEQUENCE [LARGE SCALE GENOMIC DNA]</scope>
    <source>
        <strain evidence="1">BAWM-322</strain>
    </source>
</reference>
<keyword evidence="2" id="KW-1185">Reference proteome</keyword>
<dbReference type="RefSeq" id="WP_340495532.1">
    <property type="nucleotide sequence ID" value="NZ_JAOSIK010000054.1"/>
</dbReference>
<evidence type="ECO:0008006" key="3">
    <source>
        <dbReference type="Google" id="ProtNLM"/>
    </source>
</evidence>